<dbReference type="EMBL" id="JACBZY010000001">
    <property type="protein sequence ID" value="NYG99280.1"/>
    <property type="molecule type" value="Genomic_DNA"/>
</dbReference>
<feature type="domain" description="HNH nuclease" evidence="2">
    <location>
        <begin position="334"/>
        <end position="386"/>
    </location>
</feature>
<dbReference type="InterPro" id="IPR003870">
    <property type="entry name" value="DUF222"/>
</dbReference>
<dbReference type="CDD" id="cd00085">
    <property type="entry name" value="HNHc"/>
    <property type="match status" value="1"/>
</dbReference>
<dbReference type="Proteomes" id="UP000553888">
    <property type="component" value="Unassembled WGS sequence"/>
</dbReference>
<dbReference type="RefSeq" id="WP_179567372.1">
    <property type="nucleotide sequence ID" value="NZ_JACBZY010000001.1"/>
</dbReference>
<gene>
    <name evidence="3" type="ORF">BJ979_001906</name>
</gene>
<dbReference type="InterPro" id="IPR003615">
    <property type="entry name" value="HNH_nuc"/>
</dbReference>
<protein>
    <recommendedName>
        <fullName evidence="2">HNH nuclease domain-containing protein</fullName>
    </recommendedName>
</protein>
<dbReference type="SMART" id="SM00507">
    <property type="entry name" value="HNHc"/>
    <property type="match status" value="1"/>
</dbReference>
<feature type="compositionally biased region" description="Pro residues" evidence="1">
    <location>
        <begin position="436"/>
        <end position="454"/>
    </location>
</feature>
<feature type="region of interest" description="Disordered" evidence="1">
    <location>
        <begin position="429"/>
        <end position="463"/>
    </location>
</feature>
<evidence type="ECO:0000313" key="4">
    <source>
        <dbReference type="Proteomes" id="UP000553888"/>
    </source>
</evidence>
<dbReference type="AlphaFoldDB" id="A0A852YDA2"/>
<evidence type="ECO:0000259" key="2">
    <source>
        <dbReference type="SMART" id="SM00507"/>
    </source>
</evidence>
<evidence type="ECO:0000313" key="3">
    <source>
        <dbReference type="EMBL" id="NYG99280.1"/>
    </source>
</evidence>
<keyword evidence="4" id="KW-1185">Reference proteome</keyword>
<comment type="caution">
    <text evidence="3">The sequence shown here is derived from an EMBL/GenBank/DDBJ whole genome shotgun (WGS) entry which is preliminary data.</text>
</comment>
<reference evidence="3 4" key="1">
    <citation type="submission" date="2020-07" db="EMBL/GenBank/DDBJ databases">
        <title>Sequencing the genomes of 1000 actinobacteria strains.</title>
        <authorList>
            <person name="Klenk H.-P."/>
        </authorList>
    </citation>
    <scope>NUCLEOTIDE SEQUENCE [LARGE SCALE GENOMIC DNA]</scope>
    <source>
        <strain evidence="3 4">DSM 23141</strain>
    </source>
</reference>
<name>A0A852YDA2_9MICO</name>
<evidence type="ECO:0000256" key="1">
    <source>
        <dbReference type="SAM" id="MobiDB-lite"/>
    </source>
</evidence>
<proteinExistence type="predicted"/>
<organism evidence="3 4">
    <name type="scientific">Schumannella luteola</name>
    <dbReference type="NCBI Taxonomy" id="472059"/>
    <lineage>
        <taxon>Bacteria</taxon>
        <taxon>Bacillati</taxon>
        <taxon>Actinomycetota</taxon>
        <taxon>Actinomycetes</taxon>
        <taxon>Micrococcales</taxon>
        <taxon>Microbacteriaceae</taxon>
        <taxon>Schumannella</taxon>
    </lineage>
</organism>
<sequence length="491" mass="53154">MKKPATTARGGDCAGDDVGPAVTLEGLVVRAETVSARVCAAQVAEVRMLADAGFFAEREATGARASVKAHDMALRAVAAELGGVLRLSDRTVQARIGDAREMVEHYPTAVDAWEAGLITRTHMNVIVTAGRAVPVERRAEFETEALERSLTDTPNRVRAGLEIYAEQLAERTLTERHEEAARERCVRVFPGRDGMCDVVATVPMVIGDAILDRLTRMGQTVNDVSPGDDERGIDQVRADVFADLLLAGTPALDPTRHGDREGALGAIRAQVQVVIPALALVGHDESSADLVGRSPIDADTARRLARNAPSLTRMLTDPVTGTVTAVDNYRPSWAQRRHLRARDQHCRFPGCRQAAIRCELDHTLDHALGGATALSNLAHLCQRHHSMKQFTGWAVRQLPGGVLEWTSETGRSYRENAPTPAVAFTPATMATTRTPPDQPIPANPRVPPDPPIPPDVAGDLHIPIDPDPDAIDRFFELLEIQLDRALDPAPF</sequence>
<dbReference type="Gene3D" id="1.10.30.50">
    <property type="match status" value="1"/>
</dbReference>
<accession>A0A852YDA2</accession>
<dbReference type="Pfam" id="PF02720">
    <property type="entry name" value="DUF222"/>
    <property type="match status" value="1"/>
</dbReference>